<dbReference type="Gene3D" id="1.10.3730.20">
    <property type="match status" value="1"/>
</dbReference>
<dbReference type="InterPro" id="IPR008521">
    <property type="entry name" value="Mg_trans_NIPA"/>
</dbReference>
<evidence type="ECO:0000256" key="6">
    <source>
        <dbReference type="SAM" id="Phobius"/>
    </source>
</evidence>
<sequence length="403" mass="43286">MSPTAPPWATPSPPAPPHPPFHPPSPPEYPPPPAPPSYDAGLMVLGIVLSFAGALALGLAMPLQRYALTYPEPRVPLCAGIRVSRMVAWILALCVYGLANGLNAIAQQMAPLSLLSSVFTLMIVFNALFARLILKERLTRPKVCGGATIFLGIVIAVVGFPNSVQTIFDAQDVEQLLRDPGGIVFQAVLFGSVIASIVGICAFERRYPPAAQEGVAPVPKDVQLASVGAGPSIPSPPPSPPNRESPGRDAPPYLNGLMMFIYPASLGLDEAINGTWLRAAISMMGRCTTGEGKGDLHGCDHPLMYIGLVIMVVSALATVWWLKVVYKRYETTVALPIEYGMVNVAMCASGLIFYQEHKFYEPWQLTLTVSGSIVVCIGIMIFFVKDTASPRMDERDARAVQAY</sequence>
<reference evidence="7 8" key="1">
    <citation type="journal article" date="2024" name="Science">
        <title>Giant polyketide synthase enzymes in the biosynthesis of giant marine polyether toxins.</title>
        <authorList>
            <person name="Fallon T.R."/>
            <person name="Shende V.V."/>
            <person name="Wierzbicki I.H."/>
            <person name="Pendleton A.L."/>
            <person name="Watervoot N.F."/>
            <person name="Auber R.P."/>
            <person name="Gonzalez D.J."/>
            <person name="Wisecaver J.H."/>
            <person name="Moore B.S."/>
        </authorList>
    </citation>
    <scope>NUCLEOTIDE SEQUENCE [LARGE SCALE GENOMIC DNA]</scope>
    <source>
        <strain evidence="7 8">12B1</strain>
    </source>
</reference>
<evidence type="ECO:0000256" key="1">
    <source>
        <dbReference type="ARBA" id="ARBA00004141"/>
    </source>
</evidence>
<feature type="transmembrane region" description="Helical" evidence="6">
    <location>
        <begin position="112"/>
        <end position="134"/>
    </location>
</feature>
<dbReference type="Proteomes" id="UP001515480">
    <property type="component" value="Unassembled WGS sequence"/>
</dbReference>
<dbReference type="Pfam" id="PF05653">
    <property type="entry name" value="Mg_trans_NIPA"/>
    <property type="match status" value="2"/>
</dbReference>
<evidence type="ECO:0008006" key="9">
    <source>
        <dbReference type="Google" id="ProtNLM"/>
    </source>
</evidence>
<keyword evidence="4 6" id="KW-0472">Membrane</keyword>
<feature type="transmembrane region" description="Helical" evidence="6">
    <location>
        <begin position="365"/>
        <end position="384"/>
    </location>
</feature>
<feature type="transmembrane region" description="Helical" evidence="6">
    <location>
        <begin position="83"/>
        <end position="106"/>
    </location>
</feature>
<protein>
    <recommendedName>
        <fullName evidence="9">Magnesium transporter</fullName>
    </recommendedName>
</protein>
<gene>
    <name evidence="7" type="ORF">AB1Y20_017138</name>
</gene>
<dbReference type="GO" id="GO:0015095">
    <property type="term" value="F:magnesium ion transmembrane transporter activity"/>
    <property type="evidence" value="ECO:0007669"/>
    <property type="project" value="InterPro"/>
</dbReference>
<evidence type="ECO:0000256" key="5">
    <source>
        <dbReference type="SAM" id="MobiDB-lite"/>
    </source>
</evidence>
<evidence type="ECO:0000256" key="4">
    <source>
        <dbReference type="ARBA" id="ARBA00023136"/>
    </source>
</evidence>
<feature type="transmembrane region" description="Helical" evidence="6">
    <location>
        <begin position="303"/>
        <end position="322"/>
    </location>
</feature>
<comment type="subcellular location">
    <subcellularLocation>
        <location evidence="1">Membrane</location>
        <topology evidence="1">Multi-pass membrane protein</topology>
    </subcellularLocation>
</comment>
<feature type="transmembrane region" description="Helical" evidence="6">
    <location>
        <begin position="334"/>
        <end position="353"/>
    </location>
</feature>
<evidence type="ECO:0000256" key="2">
    <source>
        <dbReference type="ARBA" id="ARBA00022692"/>
    </source>
</evidence>
<feature type="compositionally biased region" description="Pro residues" evidence="5">
    <location>
        <begin position="233"/>
        <end position="243"/>
    </location>
</feature>
<dbReference type="EMBL" id="JBGBPQ010000033">
    <property type="protein sequence ID" value="KAL1495278.1"/>
    <property type="molecule type" value="Genomic_DNA"/>
</dbReference>
<accession>A0AB34IBN9</accession>
<dbReference type="AlphaFoldDB" id="A0AB34IBN9"/>
<feature type="transmembrane region" description="Helical" evidence="6">
    <location>
        <begin position="143"/>
        <end position="163"/>
    </location>
</feature>
<dbReference type="InterPro" id="IPR037185">
    <property type="entry name" value="EmrE-like"/>
</dbReference>
<keyword evidence="8" id="KW-1185">Reference proteome</keyword>
<dbReference type="GO" id="GO:0016020">
    <property type="term" value="C:membrane"/>
    <property type="evidence" value="ECO:0007669"/>
    <property type="project" value="UniProtKB-SubCell"/>
</dbReference>
<keyword evidence="3 6" id="KW-1133">Transmembrane helix</keyword>
<keyword evidence="2 6" id="KW-0812">Transmembrane</keyword>
<organism evidence="7 8">
    <name type="scientific">Prymnesium parvum</name>
    <name type="common">Toxic golden alga</name>
    <dbReference type="NCBI Taxonomy" id="97485"/>
    <lineage>
        <taxon>Eukaryota</taxon>
        <taxon>Haptista</taxon>
        <taxon>Haptophyta</taxon>
        <taxon>Prymnesiophyceae</taxon>
        <taxon>Prymnesiales</taxon>
        <taxon>Prymnesiaceae</taxon>
        <taxon>Prymnesium</taxon>
    </lineage>
</organism>
<evidence type="ECO:0000313" key="7">
    <source>
        <dbReference type="EMBL" id="KAL1495278.1"/>
    </source>
</evidence>
<proteinExistence type="predicted"/>
<feature type="region of interest" description="Disordered" evidence="5">
    <location>
        <begin position="1"/>
        <end position="32"/>
    </location>
</feature>
<feature type="transmembrane region" description="Helical" evidence="6">
    <location>
        <begin position="183"/>
        <end position="203"/>
    </location>
</feature>
<dbReference type="PANTHER" id="PTHR12570">
    <property type="match status" value="1"/>
</dbReference>
<evidence type="ECO:0000256" key="3">
    <source>
        <dbReference type="ARBA" id="ARBA00022989"/>
    </source>
</evidence>
<feature type="region of interest" description="Disordered" evidence="5">
    <location>
        <begin position="229"/>
        <end position="248"/>
    </location>
</feature>
<evidence type="ECO:0000313" key="8">
    <source>
        <dbReference type="Proteomes" id="UP001515480"/>
    </source>
</evidence>
<feature type="transmembrane region" description="Helical" evidence="6">
    <location>
        <begin position="40"/>
        <end position="63"/>
    </location>
</feature>
<dbReference type="SUPFAM" id="SSF103481">
    <property type="entry name" value="Multidrug resistance efflux transporter EmrE"/>
    <property type="match status" value="1"/>
</dbReference>
<name>A0AB34IBN9_PRYPA</name>
<comment type="caution">
    <text evidence="7">The sequence shown here is derived from an EMBL/GenBank/DDBJ whole genome shotgun (WGS) entry which is preliminary data.</text>
</comment>